<dbReference type="InterPro" id="IPR038720">
    <property type="entry name" value="YprB_RNase_H-like_dom"/>
</dbReference>
<protein>
    <recommendedName>
        <fullName evidence="1">YprB ribonuclease H-like domain-containing protein</fullName>
    </recommendedName>
</protein>
<feature type="domain" description="YprB ribonuclease H-like" evidence="1">
    <location>
        <begin position="114"/>
        <end position="268"/>
    </location>
</feature>
<reference evidence="2" key="1">
    <citation type="submission" date="2015-03" db="EMBL/GenBank/DDBJ databases">
        <title>A transcriptome of Araucaria cunninghamii, an australian fine timber species.</title>
        <authorList>
            <person name="Jing Yi C.J.Y."/>
            <person name="Yin San L.Y.S."/>
            <person name="Abdul Karim S.S."/>
            <person name="Wan Azmi N.N."/>
            <person name="Hercus R.R."/>
            <person name="Croft L.L."/>
        </authorList>
    </citation>
    <scope>NUCLEOTIDE SEQUENCE</scope>
    <source>
        <strain evidence="2">MI0301</strain>
        <tissue evidence="2">Leaf</tissue>
    </source>
</reference>
<dbReference type="Pfam" id="PF13482">
    <property type="entry name" value="RNase_H_2"/>
    <property type="match status" value="1"/>
</dbReference>
<sequence>MLTQVLMKTRSPMTDEKFKDKFKDKWWCSTVIEQLKQGKSNRAIAKDVFGKSDDEYRIRRLLKQDWVQKELGSEVTKSTRELKTLYFDVENSPCEYYGWGRFDQSFSQDQVKRESHLLTISFATNDDEVKSFKLSADDVINQDDLTLVANLAQVINESDVIVGFNSKKFDLKVLKTRMLLWGLPPLQPKKHIDIMQQAKQHFRFPSNSMDNICKYLGYSVLKQNTGGFALWRRCMETHDREECTKALEEMELYNRQDIEVTRNLYKKMQGWFTGVNVGTITNQITGNHTLRCSKCGSDDVYLDKGFHYTAQSAFSFYRCSNCLGVSRMSKKVDKDGVDGVLLNV</sequence>
<dbReference type="GO" id="GO:0003676">
    <property type="term" value="F:nucleic acid binding"/>
    <property type="evidence" value="ECO:0007669"/>
    <property type="project" value="InterPro"/>
</dbReference>
<evidence type="ECO:0000313" key="2">
    <source>
        <dbReference type="EMBL" id="JAG96295.1"/>
    </source>
</evidence>
<dbReference type="SUPFAM" id="SSF53098">
    <property type="entry name" value="Ribonuclease H-like"/>
    <property type="match status" value="1"/>
</dbReference>
<dbReference type="InterPro" id="IPR036397">
    <property type="entry name" value="RNaseH_sf"/>
</dbReference>
<dbReference type="Gene3D" id="3.30.420.10">
    <property type="entry name" value="Ribonuclease H-like superfamily/Ribonuclease H"/>
    <property type="match status" value="1"/>
</dbReference>
<proteinExistence type="predicted"/>
<name>A0A0D6R312_ARACU</name>
<accession>A0A0D6R312</accession>
<evidence type="ECO:0000259" key="1">
    <source>
        <dbReference type="Pfam" id="PF13482"/>
    </source>
</evidence>
<dbReference type="InterPro" id="IPR012337">
    <property type="entry name" value="RNaseH-like_sf"/>
</dbReference>
<dbReference type="EMBL" id="GCKF01037936">
    <property type="protein sequence ID" value="JAG96295.1"/>
    <property type="molecule type" value="Transcribed_RNA"/>
</dbReference>
<organism evidence="2">
    <name type="scientific">Araucaria cunninghamii</name>
    <name type="common">Hoop pine</name>
    <name type="synonym">Moreton Bay pine</name>
    <dbReference type="NCBI Taxonomy" id="56994"/>
    <lineage>
        <taxon>Eukaryota</taxon>
        <taxon>Viridiplantae</taxon>
        <taxon>Streptophyta</taxon>
        <taxon>Embryophyta</taxon>
        <taxon>Tracheophyta</taxon>
        <taxon>Spermatophyta</taxon>
        <taxon>Pinopsida</taxon>
        <taxon>Pinidae</taxon>
        <taxon>Conifers II</taxon>
        <taxon>Araucariales</taxon>
        <taxon>Araucariaceae</taxon>
        <taxon>Araucaria</taxon>
    </lineage>
</organism>
<dbReference type="AlphaFoldDB" id="A0A0D6R312"/>